<comment type="similarity">
    <text evidence="1">Belongs to the 4-hydroxybenzoyl-CoA thioesterase family.</text>
</comment>
<evidence type="ECO:0000256" key="1">
    <source>
        <dbReference type="ARBA" id="ARBA00005953"/>
    </source>
</evidence>
<dbReference type="GO" id="GO:0016787">
    <property type="term" value="F:hydrolase activity"/>
    <property type="evidence" value="ECO:0007669"/>
    <property type="project" value="UniProtKB-KW"/>
</dbReference>
<evidence type="ECO:0000313" key="3">
    <source>
        <dbReference type="EMBL" id="MDR6866620.1"/>
    </source>
</evidence>
<reference evidence="3 4" key="1">
    <citation type="submission" date="2023-07" db="EMBL/GenBank/DDBJ databases">
        <title>Sorghum-associated microbial communities from plants grown in Nebraska, USA.</title>
        <authorList>
            <person name="Schachtman D."/>
        </authorList>
    </citation>
    <scope>NUCLEOTIDE SEQUENCE [LARGE SCALE GENOMIC DNA]</scope>
    <source>
        <strain evidence="3 4">2980</strain>
    </source>
</reference>
<dbReference type="Pfam" id="PF13279">
    <property type="entry name" value="4HBT_2"/>
    <property type="match status" value="1"/>
</dbReference>
<dbReference type="EMBL" id="JAVDUM010000004">
    <property type="protein sequence ID" value="MDR6866620.1"/>
    <property type="molecule type" value="Genomic_DNA"/>
</dbReference>
<proteinExistence type="inferred from homology"/>
<name>A0ABU1SAH9_9MICO</name>
<dbReference type="RefSeq" id="WP_310018601.1">
    <property type="nucleotide sequence ID" value="NZ_JAVDUM010000004.1"/>
</dbReference>
<dbReference type="InterPro" id="IPR029069">
    <property type="entry name" value="HotDog_dom_sf"/>
</dbReference>
<dbReference type="EC" id="3.1.2.-" evidence="3"/>
<dbReference type="SUPFAM" id="SSF54637">
    <property type="entry name" value="Thioesterase/thiol ester dehydrase-isomerase"/>
    <property type="match status" value="1"/>
</dbReference>
<accession>A0ABU1SAH9</accession>
<dbReference type="InterPro" id="IPR050563">
    <property type="entry name" value="4-hydroxybenzoyl-CoA_TE"/>
</dbReference>
<comment type="caution">
    <text evidence="3">The sequence shown here is derived from an EMBL/GenBank/DDBJ whole genome shotgun (WGS) entry which is preliminary data.</text>
</comment>
<dbReference type="Proteomes" id="UP001259347">
    <property type="component" value="Unassembled WGS sequence"/>
</dbReference>
<dbReference type="PANTHER" id="PTHR31793:SF27">
    <property type="entry name" value="NOVEL THIOESTERASE SUPERFAMILY DOMAIN AND SAPOSIN A-TYPE DOMAIN CONTAINING PROTEIN (0610012H03RIK)"/>
    <property type="match status" value="1"/>
</dbReference>
<evidence type="ECO:0000313" key="4">
    <source>
        <dbReference type="Proteomes" id="UP001259347"/>
    </source>
</evidence>
<evidence type="ECO:0000256" key="2">
    <source>
        <dbReference type="ARBA" id="ARBA00022801"/>
    </source>
</evidence>
<dbReference type="Gene3D" id="3.10.129.10">
    <property type="entry name" value="Hotdog Thioesterase"/>
    <property type="match status" value="1"/>
</dbReference>
<keyword evidence="4" id="KW-1185">Reference proteome</keyword>
<sequence length="157" mass="17574">MTSYWDADKAALAALTADAFTVHRRIDTRWRDNDTQGHVNNAVYYEYFDTAINTWMLQDLNSGDWSPGVLRFVAESGCKYLRELAYPTPILLAHNVARLGRSSAVYEVAIFPIEDGAPGRIAALGRWVHVFVDSETHRPVDIPAIIRSGLEQGIPAR</sequence>
<dbReference type="PANTHER" id="PTHR31793">
    <property type="entry name" value="4-HYDROXYBENZOYL-COA THIOESTERASE FAMILY MEMBER"/>
    <property type="match status" value="1"/>
</dbReference>
<gene>
    <name evidence="3" type="ORF">J2Y69_001213</name>
</gene>
<protein>
    <submittedName>
        <fullName evidence="3">Acyl-CoA thioester hydrolase</fullName>
        <ecNumber evidence="3">3.1.2.-</ecNumber>
    </submittedName>
</protein>
<keyword evidence="2 3" id="KW-0378">Hydrolase</keyword>
<dbReference type="CDD" id="cd00586">
    <property type="entry name" value="4HBT"/>
    <property type="match status" value="1"/>
</dbReference>
<organism evidence="3 4">
    <name type="scientific">Microbacterium resistens</name>
    <dbReference type="NCBI Taxonomy" id="156977"/>
    <lineage>
        <taxon>Bacteria</taxon>
        <taxon>Bacillati</taxon>
        <taxon>Actinomycetota</taxon>
        <taxon>Actinomycetes</taxon>
        <taxon>Micrococcales</taxon>
        <taxon>Microbacteriaceae</taxon>
        <taxon>Microbacterium</taxon>
    </lineage>
</organism>